<dbReference type="Proteomes" id="UP000606922">
    <property type="component" value="Unassembled WGS sequence"/>
</dbReference>
<keyword evidence="3" id="KW-1185">Reference proteome</keyword>
<reference evidence="2" key="1">
    <citation type="journal article" date="2014" name="Int. J. Syst. Evol. Microbiol.">
        <title>Complete genome sequence of Corynebacterium casei LMG S-19264T (=DSM 44701T), isolated from a smear-ripened cheese.</title>
        <authorList>
            <consortium name="US DOE Joint Genome Institute (JGI-PGF)"/>
            <person name="Walter F."/>
            <person name="Albersmeier A."/>
            <person name="Kalinowski J."/>
            <person name="Ruckert C."/>
        </authorList>
    </citation>
    <scope>NUCLEOTIDE SEQUENCE</scope>
    <source>
        <strain evidence="2">CGMCC 1.12813</strain>
    </source>
</reference>
<sequence length="70" mass="7666">MSFSPYYPFDLLWGLSYLLVIAGIVVIAIVLVRLMLAATRALNAITFERKVRVDLMLADGDDDPDAPAAP</sequence>
<proteinExistence type="predicted"/>
<keyword evidence="1" id="KW-1133">Transmembrane helix</keyword>
<accession>A0A916WJE9</accession>
<keyword evidence="1" id="KW-0812">Transmembrane</keyword>
<organism evidence="2 3">
    <name type="scientific">Conyzicola nivalis</name>
    <dbReference type="NCBI Taxonomy" id="1477021"/>
    <lineage>
        <taxon>Bacteria</taxon>
        <taxon>Bacillati</taxon>
        <taxon>Actinomycetota</taxon>
        <taxon>Actinomycetes</taxon>
        <taxon>Micrococcales</taxon>
        <taxon>Microbacteriaceae</taxon>
        <taxon>Conyzicola</taxon>
    </lineage>
</organism>
<gene>
    <name evidence="2" type="ORF">GCM10010979_17230</name>
</gene>
<dbReference type="AlphaFoldDB" id="A0A916WJE9"/>
<reference evidence="2" key="2">
    <citation type="submission" date="2020-09" db="EMBL/GenBank/DDBJ databases">
        <authorList>
            <person name="Sun Q."/>
            <person name="Zhou Y."/>
        </authorList>
    </citation>
    <scope>NUCLEOTIDE SEQUENCE</scope>
    <source>
        <strain evidence="2">CGMCC 1.12813</strain>
    </source>
</reference>
<feature type="transmembrane region" description="Helical" evidence="1">
    <location>
        <begin position="12"/>
        <end position="36"/>
    </location>
</feature>
<evidence type="ECO:0000313" key="3">
    <source>
        <dbReference type="Proteomes" id="UP000606922"/>
    </source>
</evidence>
<evidence type="ECO:0000313" key="2">
    <source>
        <dbReference type="EMBL" id="GGB03145.1"/>
    </source>
</evidence>
<dbReference type="RefSeq" id="WP_188510227.1">
    <property type="nucleotide sequence ID" value="NZ_BMGB01000001.1"/>
</dbReference>
<dbReference type="EMBL" id="BMGB01000001">
    <property type="protein sequence ID" value="GGB03145.1"/>
    <property type="molecule type" value="Genomic_DNA"/>
</dbReference>
<evidence type="ECO:0000256" key="1">
    <source>
        <dbReference type="SAM" id="Phobius"/>
    </source>
</evidence>
<protein>
    <submittedName>
        <fullName evidence="2">Uncharacterized protein</fullName>
    </submittedName>
</protein>
<keyword evidence="1" id="KW-0472">Membrane</keyword>
<name>A0A916WJE9_9MICO</name>
<comment type="caution">
    <text evidence="2">The sequence shown here is derived from an EMBL/GenBank/DDBJ whole genome shotgun (WGS) entry which is preliminary data.</text>
</comment>